<dbReference type="RefSeq" id="WP_136791136.1">
    <property type="nucleotide sequence ID" value="NZ_SWAU01000010.1"/>
</dbReference>
<dbReference type="AlphaFoldDB" id="A0A4U0Z1P4"/>
<name>A0A4U0Z1P4_9RHOB</name>
<accession>A0A4U0Z1P4</accession>
<proteinExistence type="predicted"/>
<dbReference type="Proteomes" id="UP000306340">
    <property type="component" value="Unassembled WGS sequence"/>
</dbReference>
<feature type="signal peptide" evidence="1">
    <location>
        <begin position="1"/>
        <end position="27"/>
    </location>
</feature>
<comment type="caution">
    <text evidence="2">The sequence shown here is derived from an EMBL/GenBank/DDBJ whole genome shotgun (WGS) entry which is preliminary data.</text>
</comment>
<evidence type="ECO:0000313" key="3">
    <source>
        <dbReference type="Proteomes" id="UP000306340"/>
    </source>
</evidence>
<feature type="chain" id="PRO_5020849136" evidence="1">
    <location>
        <begin position="28"/>
        <end position="143"/>
    </location>
</feature>
<protein>
    <submittedName>
        <fullName evidence="2">Outer membrane protein assembly factor BamE</fullName>
    </submittedName>
</protein>
<evidence type="ECO:0000313" key="2">
    <source>
        <dbReference type="EMBL" id="TKA98148.1"/>
    </source>
</evidence>
<reference evidence="2 3" key="1">
    <citation type="submission" date="2019-04" db="EMBL/GenBank/DDBJ databases">
        <title>Crypto-aerobic microbial life in anoxic (sulfidic) marine sediments.</title>
        <authorList>
            <person name="Bhattacharya S."/>
            <person name="Roy C."/>
            <person name="Mondal N."/>
            <person name="Sarkar J."/>
            <person name="Mandal S."/>
            <person name="Rameez M.J."/>
            <person name="Ghosh W."/>
        </authorList>
    </citation>
    <scope>NUCLEOTIDE SEQUENCE [LARGE SCALE GENOMIC DNA]</scope>
    <source>
        <strain evidence="2 3">SBBC</strain>
    </source>
</reference>
<keyword evidence="1" id="KW-0732">Signal</keyword>
<gene>
    <name evidence="2" type="ORF">FAZ78_02325</name>
</gene>
<evidence type="ECO:0000256" key="1">
    <source>
        <dbReference type="SAM" id="SignalP"/>
    </source>
</evidence>
<sequence>MMKRFGAGSALGALALLVLLPLGPAAAQEKDPLTEVNPRVGFTSVTRSYPSMDARYVRVGIPREIAQVRRVALGQSPEEVQAVLGRPAVGYGDGSWEYHLSLPLTRSDRLICQYRAFFDGADKLVRGVWRRPQCADLVLGRAN</sequence>
<dbReference type="EMBL" id="SWAU01000010">
    <property type="protein sequence ID" value="TKA98148.1"/>
    <property type="molecule type" value="Genomic_DNA"/>
</dbReference>
<organism evidence="2 3">
    <name type="scientific">Cereibacter changlensis</name>
    <dbReference type="NCBI Taxonomy" id="402884"/>
    <lineage>
        <taxon>Bacteria</taxon>
        <taxon>Pseudomonadati</taxon>
        <taxon>Pseudomonadota</taxon>
        <taxon>Alphaproteobacteria</taxon>
        <taxon>Rhodobacterales</taxon>
        <taxon>Paracoccaceae</taxon>
        <taxon>Cereibacter</taxon>
    </lineage>
</organism>